<dbReference type="EMBL" id="FMTL01000011">
    <property type="protein sequence ID" value="SCW89520.1"/>
    <property type="molecule type" value="Genomic_DNA"/>
</dbReference>
<keyword evidence="2" id="KW-1185">Reference proteome</keyword>
<dbReference type="RefSeq" id="WP_090256231.1">
    <property type="nucleotide sequence ID" value="NZ_FMTL01000011.1"/>
</dbReference>
<evidence type="ECO:0000313" key="2">
    <source>
        <dbReference type="Proteomes" id="UP000242418"/>
    </source>
</evidence>
<dbReference type="Proteomes" id="UP000242418">
    <property type="component" value="Unassembled WGS sequence"/>
</dbReference>
<name>A0AB37ZD46_9PSED</name>
<accession>A0AB37ZD46</accession>
<proteinExistence type="predicted"/>
<sequence length="76" mass="8286">MQNVPATVFYFPTADALKAFHRFDVTQTHVSQGGDSVALWTVTGYDRNSGQNTALADFHARGMAETFRDMCAVVSG</sequence>
<dbReference type="AlphaFoldDB" id="A0AB37ZD46"/>
<evidence type="ECO:0008006" key="3">
    <source>
        <dbReference type="Google" id="ProtNLM"/>
    </source>
</evidence>
<evidence type="ECO:0000313" key="1">
    <source>
        <dbReference type="EMBL" id="SCW89520.1"/>
    </source>
</evidence>
<organism evidence="1 2">
    <name type="scientific">Pseudomonas peli</name>
    <dbReference type="NCBI Taxonomy" id="592361"/>
    <lineage>
        <taxon>Bacteria</taxon>
        <taxon>Pseudomonadati</taxon>
        <taxon>Pseudomonadota</taxon>
        <taxon>Gammaproteobacteria</taxon>
        <taxon>Pseudomonadales</taxon>
        <taxon>Pseudomonadaceae</taxon>
        <taxon>Pseudomonas</taxon>
    </lineage>
</organism>
<comment type="caution">
    <text evidence="1">The sequence shown here is derived from an EMBL/GenBank/DDBJ whole genome shotgun (WGS) entry which is preliminary data.</text>
</comment>
<gene>
    <name evidence="1" type="ORF">SAMN05216370_0040</name>
</gene>
<reference evidence="1 2" key="1">
    <citation type="submission" date="2016-10" db="EMBL/GenBank/DDBJ databases">
        <authorList>
            <person name="Varghese N."/>
            <person name="Submissions S."/>
        </authorList>
    </citation>
    <scope>NUCLEOTIDE SEQUENCE [LARGE SCALE GENOMIC DNA]</scope>
    <source>
        <strain evidence="1 2">DSM 17833</strain>
    </source>
</reference>
<protein>
    <recommendedName>
        <fullName evidence="3">Activator of Hsp90 ATPase homolog 1-like protein</fullName>
    </recommendedName>
</protein>